<protein>
    <recommendedName>
        <fullName evidence="9">TRAP transporter small permease protein</fullName>
    </recommendedName>
</protein>
<organism evidence="11 12">
    <name type="scientific">Kiloniella litopenaei</name>
    <dbReference type="NCBI Taxonomy" id="1549748"/>
    <lineage>
        <taxon>Bacteria</taxon>
        <taxon>Pseudomonadati</taxon>
        <taxon>Pseudomonadota</taxon>
        <taxon>Alphaproteobacteria</taxon>
        <taxon>Rhodospirillales</taxon>
        <taxon>Kiloniellaceae</taxon>
        <taxon>Kiloniella</taxon>
    </lineage>
</organism>
<dbReference type="GO" id="GO:0015740">
    <property type="term" value="P:C4-dicarboxylate transport"/>
    <property type="evidence" value="ECO:0007669"/>
    <property type="project" value="TreeGrafter"/>
</dbReference>
<dbReference type="GO" id="GO:0022857">
    <property type="term" value="F:transmembrane transporter activity"/>
    <property type="evidence" value="ECO:0007669"/>
    <property type="project" value="UniProtKB-UniRule"/>
</dbReference>
<feature type="domain" description="Tripartite ATP-independent periplasmic transporters DctQ component" evidence="10">
    <location>
        <begin position="27"/>
        <end position="157"/>
    </location>
</feature>
<evidence type="ECO:0000256" key="6">
    <source>
        <dbReference type="ARBA" id="ARBA00022989"/>
    </source>
</evidence>
<evidence type="ECO:0000256" key="5">
    <source>
        <dbReference type="ARBA" id="ARBA00022692"/>
    </source>
</evidence>
<evidence type="ECO:0000256" key="8">
    <source>
        <dbReference type="ARBA" id="ARBA00038436"/>
    </source>
</evidence>
<dbReference type="PANTHER" id="PTHR35011:SF10">
    <property type="entry name" value="TRAP TRANSPORTER SMALL PERMEASE PROTEIN"/>
    <property type="match status" value="1"/>
</dbReference>
<dbReference type="GO" id="GO:0005886">
    <property type="term" value="C:plasma membrane"/>
    <property type="evidence" value="ECO:0007669"/>
    <property type="project" value="UniProtKB-SubCell"/>
</dbReference>
<dbReference type="Proteomes" id="UP000034491">
    <property type="component" value="Unassembled WGS sequence"/>
</dbReference>
<dbReference type="RefSeq" id="WP_046501531.1">
    <property type="nucleotide sequence ID" value="NZ_LANI01000001.1"/>
</dbReference>
<feature type="transmembrane region" description="Helical" evidence="9">
    <location>
        <begin position="89"/>
        <end position="107"/>
    </location>
</feature>
<evidence type="ECO:0000259" key="10">
    <source>
        <dbReference type="Pfam" id="PF04290"/>
    </source>
</evidence>
<evidence type="ECO:0000256" key="1">
    <source>
        <dbReference type="ARBA" id="ARBA00004429"/>
    </source>
</evidence>
<dbReference type="Pfam" id="PF04290">
    <property type="entry name" value="DctQ"/>
    <property type="match status" value="1"/>
</dbReference>
<evidence type="ECO:0000313" key="11">
    <source>
        <dbReference type="EMBL" id="KKJ78591.1"/>
    </source>
</evidence>
<accession>A0A0M2RA95</accession>
<evidence type="ECO:0000256" key="9">
    <source>
        <dbReference type="RuleBase" id="RU369079"/>
    </source>
</evidence>
<dbReference type="EMBL" id="LANI01000001">
    <property type="protein sequence ID" value="KKJ78591.1"/>
    <property type="molecule type" value="Genomic_DNA"/>
</dbReference>
<dbReference type="InterPro" id="IPR007387">
    <property type="entry name" value="TRAP_DctQ"/>
</dbReference>
<comment type="similarity">
    <text evidence="8 9">Belongs to the TRAP transporter small permease family.</text>
</comment>
<feature type="transmembrane region" description="Helical" evidence="9">
    <location>
        <begin position="12"/>
        <end position="38"/>
    </location>
</feature>
<comment type="subunit">
    <text evidence="9">The complex comprises the extracytoplasmic solute receptor protein and the two transmembrane proteins.</text>
</comment>
<gene>
    <name evidence="11" type="ORF">WH95_00345</name>
</gene>
<comment type="subcellular location">
    <subcellularLocation>
        <location evidence="1 9">Cell inner membrane</location>
        <topology evidence="1 9">Multi-pass membrane protein</topology>
    </subcellularLocation>
</comment>
<keyword evidence="2 9" id="KW-0813">Transport</keyword>
<evidence type="ECO:0000256" key="2">
    <source>
        <dbReference type="ARBA" id="ARBA00022448"/>
    </source>
</evidence>
<evidence type="ECO:0000256" key="4">
    <source>
        <dbReference type="ARBA" id="ARBA00022519"/>
    </source>
</evidence>
<dbReference type="OrthoDB" id="7159137at2"/>
<keyword evidence="6 9" id="KW-1133">Transmembrane helix</keyword>
<dbReference type="InterPro" id="IPR055348">
    <property type="entry name" value="DctQ"/>
</dbReference>
<comment type="function">
    <text evidence="9">Part of the tripartite ATP-independent periplasmic (TRAP) transport system.</text>
</comment>
<sequence>MNFFIDLVRQLSRVCGVFASVLIASAIVVVCQMVVLRYFLQESTVWQTDYVTYALVAATLIGSPYVLLIKGHVNVDLLPHYLSLPARKILAFVASICGLIFTVLLTWKGYELFAEALEGGWVTDTIWELPLWIPYLSLPVGIGLLSLQYVADILALLSGREMPFVMDSHSSFEGE</sequence>
<dbReference type="PANTHER" id="PTHR35011">
    <property type="entry name" value="2,3-DIKETO-L-GULONATE TRAP TRANSPORTER SMALL PERMEASE PROTEIN YIAM"/>
    <property type="match status" value="1"/>
</dbReference>
<keyword evidence="5 9" id="KW-0812">Transmembrane</keyword>
<feature type="transmembrane region" description="Helical" evidence="9">
    <location>
        <begin position="50"/>
        <end position="68"/>
    </location>
</feature>
<evidence type="ECO:0000256" key="7">
    <source>
        <dbReference type="ARBA" id="ARBA00023136"/>
    </source>
</evidence>
<keyword evidence="12" id="KW-1185">Reference proteome</keyword>
<feature type="transmembrane region" description="Helical" evidence="9">
    <location>
        <begin position="132"/>
        <end position="157"/>
    </location>
</feature>
<evidence type="ECO:0000313" key="12">
    <source>
        <dbReference type="Proteomes" id="UP000034491"/>
    </source>
</evidence>
<dbReference type="AlphaFoldDB" id="A0A0M2RA95"/>
<keyword evidence="3" id="KW-1003">Cell membrane</keyword>
<comment type="caution">
    <text evidence="11">The sequence shown here is derived from an EMBL/GenBank/DDBJ whole genome shotgun (WGS) entry which is preliminary data.</text>
</comment>
<proteinExistence type="inferred from homology"/>
<reference evidence="11 12" key="1">
    <citation type="submission" date="2015-03" db="EMBL/GenBank/DDBJ databases">
        <title>Genome sequence of Kiloniella sp. P1-1, isolated from the gut microflora of Pacific white shrimp, Penaeus vannamei.</title>
        <authorList>
            <person name="Shao Z."/>
            <person name="Wang L."/>
            <person name="Li X."/>
        </authorList>
    </citation>
    <scope>NUCLEOTIDE SEQUENCE [LARGE SCALE GENOMIC DNA]</scope>
    <source>
        <strain evidence="11 12">P1-1</strain>
    </source>
</reference>
<keyword evidence="7 9" id="KW-0472">Membrane</keyword>
<dbReference type="PATRIC" id="fig|1549748.8.peg.75"/>
<evidence type="ECO:0000256" key="3">
    <source>
        <dbReference type="ARBA" id="ARBA00022475"/>
    </source>
</evidence>
<dbReference type="STRING" id="1549748.WH95_00345"/>
<keyword evidence="4 9" id="KW-0997">Cell inner membrane</keyword>
<name>A0A0M2RA95_9PROT</name>